<dbReference type="Proteomes" id="UP000235914">
    <property type="component" value="Unassembled WGS sequence"/>
</dbReference>
<feature type="transmembrane region" description="Helical" evidence="7">
    <location>
        <begin position="648"/>
        <end position="666"/>
    </location>
</feature>
<feature type="transmembrane region" description="Helical" evidence="7">
    <location>
        <begin position="361"/>
        <end position="380"/>
    </location>
</feature>
<comment type="subcellular location">
    <subcellularLocation>
        <location evidence="1">Membrane</location>
        <topology evidence="1">Multi-pass membrane protein</topology>
    </subcellularLocation>
</comment>
<sequence length="762" mass="81343">MMKTLATIFGALALMTWGASAQEGPVPATAADAQPALAAPAATPAVEVQPAAEIQPAAPAAEAVQTASAEPKTAPLSMVEVILFCVVVVGVIALGIWKSRDPEETEEEKKAKGASDYFLAGRGLTWWLVGFSLIAANISTEQFVGMSGKSANWVGMAIAGYEWLAAITLVVVAFCFLPKLLKGGVYTIPEFLEYRYNTLARSLMAIATLLILVGVPTAGVIYAGAKVISVFFTGYSAMGIDFGNITVGCVIIAFCATVYVFVGGLKACAWTDLFWGAALIVGGGVVAYFALTELSGADPNHLIQSAAANSGATVASLGNPSDSLWHGVTRFFELNSGDAASGVNTVGGKLHMIRPADDAEIPWTALCLGLWIPNFFYWGLNQYIMQRTLASKSLAEGQMGIVFAAFLKLIIPFVVVVPGILAYNLYRNDLKEQAEVKYAAEIRKTEDPAAVKGRPVIYKLTDSFLVENVEEGCAHAIHNAEVMKVGEDVMANLKQACADLKADAANDQTTLAERAPFVEKIASLNNKIIKPAVDNSDNYYLTDTLVGFDYDSAFGTLIRKLLPGTGWTWFVLAALFGAVVSSLASMLNSASTIFTMDIYNKLRKNAGPTELVTVGKIGLLVCAVIALTIAPFLDSPAFGGIFNFIQEFQGFLSPGALCVFLFGFFVPKCPRIFGWLGIVINALLYGILKVWQPEMAFLNRMAVCFITVVVIGFIFTAVNAARGGQPIVLPDRGVVALQSSSRAKIFGWLVVAATVALYIIFW</sequence>
<dbReference type="PANTHER" id="PTHR11819">
    <property type="entry name" value="SOLUTE CARRIER FAMILY 5"/>
    <property type="match status" value="1"/>
</dbReference>
<dbReference type="PROSITE" id="PS50283">
    <property type="entry name" value="NA_SOLUT_SYMP_3"/>
    <property type="match status" value="1"/>
</dbReference>
<comment type="similarity">
    <text evidence="2 6">Belongs to the sodium:solute symporter (SSF) (TC 2.A.21) family.</text>
</comment>
<proteinExistence type="inferred from homology"/>
<dbReference type="RefSeq" id="WP_046437680.1">
    <property type="nucleotide sequence ID" value="NZ_BAABSF010000006.1"/>
</dbReference>
<feature type="chain" id="PRO_5042963187" evidence="8">
    <location>
        <begin position="22"/>
        <end position="762"/>
    </location>
</feature>
<feature type="transmembrane region" description="Helical" evidence="7">
    <location>
        <begin position="158"/>
        <end position="181"/>
    </location>
</feature>
<feature type="transmembrane region" description="Helical" evidence="7">
    <location>
        <begin position="567"/>
        <end position="590"/>
    </location>
</feature>
<keyword evidence="8" id="KW-0732">Signal</keyword>
<feature type="transmembrane region" description="Helical" evidence="7">
    <location>
        <begin position="742"/>
        <end position="761"/>
    </location>
</feature>
<feature type="transmembrane region" description="Helical" evidence="7">
    <location>
        <begin position="242"/>
        <end position="261"/>
    </location>
</feature>
<evidence type="ECO:0000313" key="9">
    <source>
        <dbReference type="EMBL" id="PNC53940.1"/>
    </source>
</evidence>
<dbReference type="InterPro" id="IPR038377">
    <property type="entry name" value="Na/Glc_symporter_sf"/>
</dbReference>
<keyword evidence="3 7" id="KW-0812">Transmembrane</keyword>
<name>A0AAP8T8L2_9BACT</name>
<dbReference type="NCBIfam" id="TIGR00813">
    <property type="entry name" value="sss"/>
    <property type="match status" value="1"/>
</dbReference>
<dbReference type="Pfam" id="PF00474">
    <property type="entry name" value="SSF"/>
    <property type="match status" value="2"/>
</dbReference>
<feature type="transmembrane region" description="Helical" evidence="7">
    <location>
        <begin position="76"/>
        <end position="97"/>
    </location>
</feature>
<organism evidence="9 10">
    <name type="scientific">Akkermansia muciniphila</name>
    <dbReference type="NCBI Taxonomy" id="239935"/>
    <lineage>
        <taxon>Bacteria</taxon>
        <taxon>Pseudomonadati</taxon>
        <taxon>Verrucomicrobiota</taxon>
        <taxon>Verrucomicrobiia</taxon>
        <taxon>Verrucomicrobiales</taxon>
        <taxon>Akkermansiaceae</taxon>
        <taxon>Akkermansia</taxon>
    </lineage>
</organism>
<evidence type="ECO:0000256" key="8">
    <source>
        <dbReference type="SAM" id="SignalP"/>
    </source>
</evidence>
<feature type="transmembrane region" description="Helical" evidence="7">
    <location>
        <begin position="673"/>
        <end position="691"/>
    </location>
</feature>
<evidence type="ECO:0000256" key="5">
    <source>
        <dbReference type="ARBA" id="ARBA00023136"/>
    </source>
</evidence>
<comment type="caution">
    <text evidence="9">The sequence shown here is derived from an EMBL/GenBank/DDBJ whole genome shotgun (WGS) entry which is preliminary data.</text>
</comment>
<dbReference type="Gene3D" id="1.20.1730.10">
    <property type="entry name" value="Sodium/glucose cotransporter"/>
    <property type="match status" value="1"/>
</dbReference>
<feature type="transmembrane region" description="Helical" evidence="7">
    <location>
        <begin position="273"/>
        <end position="291"/>
    </location>
</feature>
<feature type="transmembrane region" description="Helical" evidence="7">
    <location>
        <begin position="202"/>
        <end position="222"/>
    </location>
</feature>
<evidence type="ECO:0000256" key="7">
    <source>
        <dbReference type="SAM" id="Phobius"/>
    </source>
</evidence>
<dbReference type="AlphaFoldDB" id="A0AAP8T8L2"/>
<reference evidence="9 10" key="1">
    <citation type="journal article" date="2017" name="BMC Genomics">
        <title>Genome sequencing of 39 Akkermansia muciniphila isolates reveals its population structure, genomic and functional diverisity, and global distribution in mammalian gut microbiotas.</title>
        <authorList>
            <person name="Guo X."/>
            <person name="Li S."/>
            <person name="Zhang J."/>
            <person name="Wu F."/>
            <person name="Li X."/>
            <person name="Wu D."/>
            <person name="Zhang M."/>
            <person name="Ou Z."/>
            <person name="Jie Z."/>
            <person name="Yan Q."/>
            <person name="Li P."/>
            <person name="Yi J."/>
            <person name="Peng Y."/>
        </authorList>
    </citation>
    <scope>NUCLEOTIDE SEQUENCE [LARGE SCALE GENOMIC DNA]</scope>
    <source>
        <strain evidence="9 10">GP43</strain>
    </source>
</reference>
<feature type="transmembrane region" description="Helical" evidence="7">
    <location>
        <begin position="611"/>
        <end position="633"/>
    </location>
</feature>
<dbReference type="GO" id="GO:0005412">
    <property type="term" value="F:D-glucose:sodium symporter activity"/>
    <property type="evidence" value="ECO:0007669"/>
    <property type="project" value="TreeGrafter"/>
</dbReference>
<evidence type="ECO:0000313" key="10">
    <source>
        <dbReference type="Proteomes" id="UP000235914"/>
    </source>
</evidence>
<feature type="transmembrane region" description="Helical" evidence="7">
    <location>
        <begin position="401"/>
        <end position="423"/>
    </location>
</feature>
<feature type="transmembrane region" description="Helical" evidence="7">
    <location>
        <begin position="117"/>
        <end position="138"/>
    </location>
</feature>
<gene>
    <name evidence="9" type="ORF">CXU09_10065</name>
</gene>
<keyword evidence="5 7" id="KW-0472">Membrane</keyword>
<feature type="transmembrane region" description="Helical" evidence="7">
    <location>
        <begin position="697"/>
        <end position="721"/>
    </location>
</feature>
<dbReference type="GO" id="GO:0005886">
    <property type="term" value="C:plasma membrane"/>
    <property type="evidence" value="ECO:0007669"/>
    <property type="project" value="TreeGrafter"/>
</dbReference>
<dbReference type="EMBL" id="PJKN01000006">
    <property type="protein sequence ID" value="PNC53940.1"/>
    <property type="molecule type" value="Genomic_DNA"/>
</dbReference>
<evidence type="ECO:0000256" key="6">
    <source>
        <dbReference type="RuleBase" id="RU362091"/>
    </source>
</evidence>
<evidence type="ECO:0000256" key="2">
    <source>
        <dbReference type="ARBA" id="ARBA00006434"/>
    </source>
</evidence>
<accession>A0AAP8T8L2</accession>
<dbReference type="InterPro" id="IPR001734">
    <property type="entry name" value="Na/solute_symporter"/>
</dbReference>
<feature type="signal peptide" evidence="8">
    <location>
        <begin position="1"/>
        <end position="21"/>
    </location>
</feature>
<dbReference type="PANTHER" id="PTHR11819:SF195">
    <property type="entry name" value="SODIUM_GLUCOSE COTRANSPORTER 4"/>
    <property type="match status" value="1"/>
</dbReference>
<keyword evidence="4 7" id="KW-1133">Transmembrane helix</keyword>
<evidence type="ECO:0000256" key="1">
    <source>
        <dbReference type="ARBA" id="ARBA00004141"/>
    </source>
</evidence>
<evidence type="ECO:0000256" key="4">
    <source>
        <dbReference type="ARBA" id="ARBA00022989"/>
    </source>
</evidence>
<protein>
    <submittedName>
        <fullName evidence="9">Transporter</fullName>
    </submittedName>
</protein>
<evidence type="ECO:0000256" key="3">
    <source>
        <dbReference type="ARBA" id="ARBA00022692"/>
    </source>
</evidence>